<keyword evidence="3" id="KW-1185">Reference proteome</keyword>
<accession>A0ABQ5JTD8</accession>
<dbReference type="Proteomes" id="UP001057375">
    <property type="component" value="Unassembled WGS sequence"/>
</dbReference>
<feature type="transmembrane region" description="Helical" evidence="1">
    <location>
        <begin position="47"/>
        <end position="66"/>
    </location>
</feature>
<feature type="transmembrane region" description="Helical" evidence="1">
    <location>
        <begin position="137"/>
        <end position="156"/>
    </location>
</feature>
<evidence type="ECO:0000313" key="2">
    <source>
        <dbReference type="EMBL" id="GKT16376.1"/>
    </source>
</evidence>
<name>A0ABQ5JTD8_9EUKA</name>
<protein>
    <submittedName>
        <fullName evidence="2">Uncharacterized protein</fullName>
    </submittedName>
</protein>
<evidence type="ECO:0000313" key="3">
    <source>
        <dbReference type="Proteomes" id="UP001057375"/>
    </source>
</evidence>
<reference evidence="2" key="1">
    <citation type="submission" date="2022-03" db="EMBL/GenBank/DDBJ databases">
        <title>Draft genome sequence of Aduncisulcus paluster, a free-living microaerophilic Fornicata.</title>
        <authorList>
            <person name="Yuyama I."/>
            <person name="Kume K."/>
            <person name="Tamura T."/>
            <person name="Inagaki Y."/>
            <person name="Hashimoto T."/>
        </authorList>
    </citation>
    <scope>NUCLEOTIDE SEQUENCE</scope>
    <source>
        <strain evidence="2">NY0171</strain>
    </source>
</reference>
<proteinExistence type="predicted"/>
<gene>
    <name evidence="2" type="ORF">ADUPG1_010907</name>
</gene>
<feature type="transmembrane region" description="Helical" evidence="1">
    <location>
        <begin position="20"/>
        <end position="35"/>
    </location>
</feature>
<comment type="caution">
    <text evidence="2">The sequence shown here is derived from an EMBL/GenBank/DDBJ whole genome shotgun (WGS) entry which is preliminary data.</text>
</comment>
<keyword evidence="1" id="KW-0472">Membrane</keyword>
<keyword evidence="1" id="KW-0812">Transmembrane</keyword>
<feature type="transmembrane region" description="Helical" evidence="1">
    <location>
        <begin position="103"/>
        <end position="125"/>
    </location>
</feature>
<evidence type="ECO:0000256" key="1">
    <source>
        <dbReference type="SAM" id="Phobius"/>
    </source>
</evidence>
<keyword evidence="1" id="KW-1133">Transmembrane helix</keyword>
<dbReference type="EMBL" id="BQXS01011753">
    <property type="protein sequence ID" value="GKT16376.1"/>
    <property type="molecule type" value="Genomic_DNA"/>
</dbReference>
<sequence length="226" mass="24731">MHDSNSVSSSESSPGWCKSLFRLLVLPVLLFSPGFRSDLRTLSVTCYSFRGLVTTSLGLFFVTNVVSRKLTISLSNTSPGSSSFFSFVSPYGDRMSVFFTHPLTLTLDCSTVGTLNLSYFAFVLLDSRAFHIVRFMYYIVFVGSDLFGIRSGVGSWGKFDRIFFTILSVINVMAGSPLDGSLVLGSVGFSSVFLLQHNTFSQPCFPQDCHDLSSPSSWSLPFTGGS</sequence>
<organism evidence="2 3">
    <name type="scientific">Aduncisulcus paluster</name>
    <dbReference type="NCBI Taxonomy" id="2918883"/>
    <lineage>
        <taxon>Eukaryota</taxon>
        <taxon>Metamonada</taxon>
        <taxon>Carpediemonas-like organisms</taxon>
        <taxon>Aduncisulcus</taxon>
    </lineage>
</organism>